<evidence type="ECO:0000256" key="1">
    <source>
        <dbReference type="SAM" id="Coils"/>
    </source>
</evidence>
<organism evidence="3 4">
    <name type="scientific">Haematococcus lacustris</name>
    <name type="common">Green alga</name>
    <name type="synonym">Haematococcus pluvialis</name>
    <dbReference type="NCBI Taxonomy" id="44745"/>
    <lineage>
        <taxon>Eukaryota</taxon>
        <taxon>Viridiplantae</taxon>
        <taxon>Chlorophyta</taxon>
        <taxon>core chlorophytes</taxon>
        <taxon>Chlorophyceae</taxon>
        <taxon>CS clade</taxon>
        <taxon>Chlamydomonadales</taxon>
        <taxon>Haematococcaceae</taxon>
        <taxon>Haematococcus</taxon>
    </lineage>
</organism>
<feature type="coiled-coil region" evidence="1">
    <location>
        <begin position="136"/>
        <end position="163"/>
    </location>
</feature>
<accession>A0A699Y8E5</accession>
<keyword evidence="4" id="KW-1185">Reference proteome</keyword>
<feature type="compositionally biased region" description="Polar residues" evidence="2">
    <location>
        <begin position="444"/>
        <end position="464"/>
    </location>
</feature>
<proteinExistence type="predicted"/>
<dbReference type="Proteomes" id="UP000485058">
    <property type="component" value="Unassembled WGS sequence"/>
</dbReference>
<reference evidence="3 4" key="1">
    <citation type="submission" date="2020-02" db="EMBL/GenBank/DDBJ databases">
        <title>Draft genome sequence of Haematococcus lacustris strain NIES-144.</title>
        <authorList>
            <person name="Morimoto D."/>
            <person name="Nakagawa S."/>
            <person name="Yoshida T."/>
            <person name="Sawayama S."/>
        </authorList>
    </citation>
    <scope>NUCLEOTIDE SEQUENCE [LARGE SCALE GENOMIC DNA]</scope>
    <source>
        <strain evidence="3 4">NIES-144</strain>
    </source>
</reference>
<evidence type="ECO:0000313" key="4">
    <source>
        <dbReference type="Proteomes" id="UP000485058"/>
    </source>
</evidence>
<feature type="coiled-coil region" evidence="1">
    <location>
        <begin position="285"/>
        <end position="322"/>
    </location>
</feature>
<dbReference type="AlphaFoldDB" id="A0A699Y8E5"/>
<sequence length="577" mass="60984">MARCVMVSSRVYVPQHPSFLIITVIRLAQEIGRGGLSNATERRSTQCAASEAFYFSNYLNYYMTGIEVRAACKTRAKLLPAYPSQRERRWSKATFSHQSYHGSASSWKRSSLRKQRAKLAAGLDEVCSLQAEVAGLERVAAEVQQLKAQRATLEERAAALQTTAARVAAAERRLSHLPALQSRVALLRARHRLQARLKWWVSLYAPFRVWLLREGGQSSRIHSMCLCDKFSETALLSRDNHVPPCLPLPKQHTSLSPAVLPVLLIEPSCFLFYLVTSQGRAGAACRNITARYEALKAQRAQLQQLQQDAEGIQHQVNQAAGATRAASARTAAVSSTAAQVPLTATVAGSACQDAAAAASVVGTGAGIAMPEQAAKLGSAQPRLAEAKAEPAASLTAAPQPSTATACLAASAAALGSAHYAAKPGVAKPASQPRPLDDATALPASQTVAQPAAQPVSNPPGSTATPGCHMGGQGRDEAPLSLSHQSYQSLTFDTPAGGSHLFGWGVDKEAYFTPMAMAFTPGPEAAAFAAALKAGMAVPGKSSCSGGTDLAHASRDQDYDNSQAQSRAQPLELDPVCR</sequence>
<name>A0A699Y8E5_HAELA</name>
<feature type="region of interest" description="Disordered" evidence="2">
    <location>
        <begin position="540"/>
        <end position="577"/>
    </location>
</feature>
<evidence type="ECO:0000256" key="2">
    <source>
        <dbReference type="SAM" id="MobiDB-lite"/>
    </source>
</evidence>
<gene>
    <name evidence="3" type="ORF">HaLaN_01078</name>
</gene>
<protein>
    <submittedName>
        <fullName evidence="3">Uncharacterized protein</fullName>
    </submittedName>
</protein>
<dbReference type="EMBL" id="BLLF01000039">
    <property type="protein sequence ID" value="GFH06447.1"/>
    <property type="molecule type" value="Genomic_DNA"/>
</dbReference>
<evidence type="ECO:0000313" key="3">
    <source>
        <dbReference type="EMBL" id="GFH06447.1"/>
    </source>
</evidence>
<keyword evidence="1" id="KW-0175">Coiled coil</keyword>
<comment type="caution">
    <text evidence="3">The sequence shown here is derived from an EMBL/GenBank/DDBJ whole genome shotgun (WGS) entry which is preliminary data.</text>
</comment>
<feature type="region of interest" description="Disordered" evidence="2">
    <location>
        <begin position="444"/>
        <end position="478"/>
    </location>
</feature>